<dbReference type="PANTHER" id="PTHR11929">
    <property type="entry name" value="ALPHA- 1,3 -FUCOSYLTRANSFERASE"/>
    <property type="match status" value="1"/>
</dbReference>
<evidence type="ECO:0000313" key="16">
    <source>
        <dbReference type="Proteomes" id="UP000541610"/>
    </source>
</evidence>
<feature type="domain" description="Fucosyltransferase C-terminal" evidence="13">
    <location>
        <begin position="225"/>
        <end position="412"/>
    </location>
</feature>
<evidence type="ECO:0000256" key="11">
    <source>
        <dbReference type="RuleBase" id="RU003832"/>
    </source>
</evidence>
<evidence type="ECO:0000256" key="3">
    <source>
        <dbReference type="ARBA" id="ARBA00008919"/>
    </source>
</evidence>
<keyword evidence="6 11" id="KW-0812">Transmembrane</keyword>
<sequence length="448" mass="50120">MLILKASTRVTVITAVALLASIVVLSQWRAVAWDFINSMIPPLSPTTTRVTLAPPSHSPFDHGSPRGDPLGVGDGETAAIEASKPQHIILYWTAPSTETGHLKQVFDLCPVKNCRATWDKSELPRASAVVISRDWASTPGDVASWLPPRRPGQPRIWRLNEPPVEGHMPFSLLKDLSGHIDWTSTYKYESDIFGGYGATAFLPVALQEERKRAYDELLANSRLSDKSVLWIVSNCGTKAQGKSCGGRKADVHSCRNHYYKELISHIDIIKHGKCGMVHGQAVGGCDRNDMACFDAYVKRFRFYLAFENSKCRWYMTEKLWKVYKWQVKGIPIVPIVLGAPKGDYEKLAPPGSFIHVDDFDSPRTLAEYLRYLLGNHSAFAAYFEWVKSYRTLGQYYTDCLMCNAMNNDSARTEATSGGKGQGGKYGDLHGWSTHGQCQPSKPWRWMKP</sequence>
<keyword evidence="10" id="KW-0325">Glycoprotein</keyword>
<comment type="similarity">
    <text evidence="3 11">Belongs to the glycosyltransferase 10 family.</text>
</comment>
<dbReference type="PANTHER" id="PTHR11929:SF145">
    <property type="entry name" value="ALPHA-(1,3)-FUCOSYLTRANSFERASE FUT-1"/>
    <property type="match status" value="1"/>
</dbReference>
<dbReference type="InterPro" id="IPR038577">
    <property type="entry name" value="GT10-like_C_sf"/>
</dbReference>
<keyword evidence="5 11" id="KW-0808">Transferase</keyword>
<evidence type="ECO:0000256" key="5">
    <source>
        <dbReference type="ARBA" id="ARBA00022679"/>
    </source>
</evidence>
<keyword evidence="8" id="KW-1133">Transmembrane helix</keyword>
<evidence type="ECO:0000256" key="12">
    <source>
        <dbReference type="SAM" id="MobiDB-lite"/>
    </source>
</evidence>
<dbReference type="UniPathway" id="UPA00378"/>
<feature type="domain" description="Fucosyltransferase N-terminal" evidence="14">
    <location>
        <begin position="85"/>
        <end position="197"/>
    </location>
</feature>
<dbReference type="Proteomes" id="UP000541610">
    <property type="component" value="Unassembled WGS sequence"/>
</dbReference>
<keyword evidence="11" id="KW-0333">Golgi apparatus</keyword>
<evidence type="ECO:0000259" key="14">
    <source>
        <dbReference type="Pfam" id="PF17039"/>
    </source>
</evidence>
<evidence type="ECO:0000256" key="2">
    <source>
        <dbReference type="ARBA" id="ARBA00004922"/>
    </source>
</evidence>
<evidence type="ECO:0000256" key="8">
    <source>
        <dbReference type="ARBA" id="ARBA00022989"/>
    </source>
</evidence>
<dbReference type="OrthoDB" id="435191at2759"/>
<dbReference type="InterPro" id="IPR055270">
    <property type="entry name" value="Glyco_tran_10_C"/>
</dbReference>
<dbReference type="GO" id="GO:0046920">
    <property type="term" value="F:alpha-(1-&gt;3)-fucosyltransferase activity"/>
    <property type="evidence" value="ECO:0007669"/>
    <property type="project" value="TreeGrafter"/>
</dbReference>
<dbReference type="InterPro" id="IPR001503">
    <property type="entry name" value="Glyco_trans_10"/>
</dbReference>
<comment type="subcellular location">
    <subcellularLocation>
        <location evidence="11">Golgi apparatus</location>
        <location evidence="11">Golgi stack membrane</location>
        <topology evidence="11">Single-pass type II membrane protein</topology>
    </subcellularLocation>
    <subcellularLocation>
        <location evidence="1">Membrane</location>
        <topology evidence="1">Single-pass membrane protein</topology>
    </subcellularLocation>
</comment>
<dbReference type="Pfam" id="PF00852">
    <property type="entry name" value="Glyco_transf_10"/>
    <property type="match status" value="1"/>
</dbReference>
<dbReference type="Pfam" id="PF17039">
    <property type="entry name" value="Glyco_tran_10_N"/>
    <property type="match status" value="1"/>
</dbReference>
<dbReference type="GO" id="GO:0032580">
    <property type="term" value="C:Golgi cisterna membrane"/>
    <property type="evidence" value="ECO:0007669"/>
    <property type="project" value="UniProtKB-SubCell"/>
</dbReference>
<gene>
    <name evidence="15" type="ORF">FOZ60_012947</name>
</gene>
<dbReference type="Gene3D" id="3.40.50.11660">
    <property type="entry name" value="Glycosyl transferase family 10, C-terminal domain"/>
    <property type="match status" value="1"/>
</dbReference>
<evidence type="ECO:0000256" key="9">
    <source>
        <dbReference type="ARBA" id="ARBA00023136"/>
    </source>
</evidence>
<evidence type="ECO:0000256" key="6">
    <source>
        <dbReference type="ARBA" id="ARBA00022692"/>
    </source>
</evidence>
<proteinExistence type="inferred from homology"/>
<evidence type="ECO:0000256" key="7">
    <source>
        <dbReference type="ARBA" id="ARBA00022968"/>
    </source>
</evidence>
<evidence type="ECO:0000313" key="15">
    <source>
        <dbReference type="EMBL" id="KAF4692648.1"/>
    </source>
</evidence>
<dbReference type="SUPFAM" id="SSF53756">
    <property type="entry name" value="UDP-Glycosyltransferase/glycogen phosphorylase"/>
    <property type="match status" value="1"/>
</dbReference>
<dbReference type="InterPro" id="IPR031481">
    <property type="entry name" value="Glyco_tran_10_N"/>
</dbReference>
<accession>A0A7J6P938</accession>
<comment type="caution">
    <text evidence="15">The sequence shown here is derived from an EMBL/GenBank/DDBJ whole genome shotgun (WGS) entry which is preliminary data.</text>
</comment>
<name>A0A7J6P938_PEROL</name>
<dbReference type="EMBL" id="JABANP010000057">
    <property type="protein sequence ID" value="KAF4692648.1"/>
    <property type="molecule type" value="Genomic_DNA"/>
</dbReference>
<evidence type="ECO:0000256" key="4">
    <source>
        <dbReference type="ARBA" id="ARBA00022676"/>
    </source>
</evidence>
<dbReference type="EC" id="2.4.1.-" evidence="11"/>
<protein>
    <recommendedName>
        <fullName evidence="11">Fucosyltransferase</fullName>
        <ecNumber evidence="11">2.4.1.-</ecNumber>
    </recommendedName>
</protein>
<keyword evidence="7" id="KW-0735">Signal-anchor</keyword>
<feature type="region of interest" description="Disordered" evidence="12">
    <location>
        <begin position="50"/>
        <end position="76"/>
    </location>
</feature>
<evidence type="ECO:0000256" key="10">
    <source>
        <dbReference type="ARBA" id="ARBA00023180"/>
    </source>
</evidence>
<comment type="pathway">
    <text evidence="2">Protein modification; protein glycosylation.</text>
</comment>
<keyword evidence="9" id="KW-0472">Membrane</keyword>
<reference evidence="15 16" key="1">
    <citation type="submission" date="2020-04" db="EMBL/GenBank/DDBJ databases">
        <title>Perkinsus olseni comparative genomics.</title>
        <authorList>
            <person name="Bogema D.R."/>
        </authorList>
    </citation>
    <scope>NUCLEOTIDE SEQUENCE [LARGE SCALE GENOMIC DNA]</scope>
    <source>
        <strain evidence="15">00978-12</strain>
    </source>
</reference>
<keyword evidence="4 11" id="KW-0328">Glycosyltransferase</keyword>
<dbReference type="AlphaFoldDB" id="A0A7J6P938"/>
<organism evidence="15 16">
    <name type="scientific">Perkinsus olseni</name>
    <name type="common">Perkinsus atlanticus</name>
    <dbReference type="NCBI Taxonomy" id="32597"/>
    <lineage>
        <taxon>Eukaryota</taxon>
        <taxon>Sar</taxon>
        <taxon>Alveolata</taxon>
        <taxon>Perkinsozoa</taxon>
        <taxon>Perkinsea</taxon>
        <taxon>Perkinsida</taxon>
        <taxon>Perkinsidae</taxon>
        <taxon>Perkinsus</taxon>
    </lineage>
</organism>
<evidence type="ECO:0000259" key="13">
    <source>
        <dbReference type="Pfam" id="PF00852"/>
    </source>
</evidence>
<evidence type="ECO:0000256" key="1">
    <source>
        <dbReference type="ARBA" id="ARBA00004167"/>
    </source>
</evidence>